<evidence type="ECO:0000256" key="3">
    <source>
        <dbReference type="ARBA" id="ARBA00022448"/>
    </source>
</evidence>
<evidence type="ECO:0000259" key="10">
    <source>
        <dbReference type="PROSITE" id="PS50850"/>
    </source>
</evidence>
<sequence length="530" mass="58603">MFLKTGSPMLHGPILIAAITSVCSSGFLLFGYDQGVMSGIVISHYWLSSMGHPSTLMVGTITALYDVGAFFGAISAAFTAEYLGRKRTLLLGASIVVVGAVLMGAAVERIQFMVARVITGIGIGYITSVTPVYQSEISAAAQRGWQVCCQLTTMLFGLMLAYWINYGAYFRNSDFQWRFPLLFQCVFAVYILVVTVWLPDTPRWLMRRDGNEERGVLVLARLRGRERGDPVVQREKEDILRAIAIESKEEGTWGDLFRDNGIGANKRFYLALGIQFMQQMSGINIVTYYAPTLFQDSLGMSQERSLLLGCFLQLFYIIASFLTWWTIDRVGRRKLFISNALGMCLVLVLEAICVAINTPASSIAAVVFVFAFEACFTWGWMATVWIYPPEILPLKTRAKGASLAAAADFLGNFLVVEITPPALKNIGYKTYIIFAVLNVANAIIVWAFYPETAGQTLESVDNLFVGEWVEEDEGLGGKVPLGRKAQWSMVRRARAMRKLNKGRMSVENGLDDGSGEAGKGSIQHVEVPSR</sequence>
<dbReference type="PROSITE" id="PS50850">
    <property type="entry name" value="MFS"/>
    <property type="match status" value="1"/>
</dbReference>
<dbReference type="InterPro" id="IPR050360">
    <property type="entry name" value="MFS_Sugar_Transporters"/>
</dbReference>
<comment type="similarity">
    <text evidence="2 7">Belongs to the major facilitator superfamily. Sugar transporter (TC 2.A.1.1) family.</text>
</comment>
<evidence type="ECO:0000256" key="1">
    <source>
        <dbReference type="ARBA" id="ARBA00004141"/>
    </source>
</evidence>
<keyword evidence="5 9" id="KW-1133">Transmembrane helix</keyword>
<dbReference type="PROSITE" id="PS00217">
    <property type="entry name" value="SUGAR_TRANSPORT_2"/>
    <property type="match status" value="1"/>
</dbReference>
<evidence type="ECO:0000256" key="2">
    <source>
        <dbReference type="ARBA" id="ARBA00010992"/>
    </source>
</evidence>
<feature type="transmembrane region" description="Helical" evidence="9">
    <location>
        <begin position="268"/>
        <end position="290"/>
    </location>
</feature>
<feature type="transmembrane region" description="Helical" evidence="9">
    <location>
        <begin position="52"/>
        <end position="77"/>
    </location>
</feature>
<dbReference type="Gene3D" id="1.20.1250.20">
    <property type="entry name" value="MFS general substrate transporter like domains"/>
    <property type="match status" value="1"/>
</dbReference>
<feature type="transmembrane region" description="Helical" evidence="9">
    <location>
        <begin position="336"/>
        <end position="357"/>
    </location>
</feature>
<feature type="transmembrane region" description="Helical" evidence="9">
    <location>
        <begin position="431"/>
        <end position="449"/>
    </location>
</feature>
<evidence type="ECO:0000256" key="5">
    <source>
        <dbReference type="ARBA" id="ARBA00022989"/>
    </source>
</evidence>
<dbReference type="OrthoDB" id="6133115at2759"/>
<evidence type="ECO:0000256" key="8">
    <source>
        <dbReference type="SAM" id="MobiDB-lite"/>
    </source>
</evidence>
<feature type="transmembrane region" description="Helical" evidence="9">
    <location>
        <begin position="145"/>
        <end position="165"/>
    </location>
</feature>
<dbReference type="FunFam" id="1.20.1250.20:FF:000090">
    <property type="entry name" value="MFS sugar transporter, putative"/>
    <property type="match status" value="1"/>
</dbReference>
<evidence type="ECO:0000313" key="12">
    <source>
        <dbReference type="Proteomes" id="UP000235672"/>
    </source>
</evidence>
<accession>A0A2J6PQ82</accession>
<keyword evidence="6 9" id="KW-0472">Membrane</keyword>
<dbReference type="GO" id="GO:0016020">
    <property type="term" value="C:membrane"/>
    <property type="evidence" value="ECO:0007669"/>
    <property type="project" value="UniProtKB-SubCell"/>
</dbReference>
<dbReference type="GO" id="GO:0005351">
    <property type="term" value="F:carbohydrate:proton symporter activity"/>
    <property type="evidence" value="ECO:0007669"/>
    <property type="project" value="TreeGrafter"/>
</dbReference>
<keyword evidence="12" id="KW-1185">Reference proteome</keyword>
<dbReference type="AlphaFoldDB" id="A0A2J6PQ82"/>
<dbReference type="InterPro" id="IPR005828">
    <property type="entry name" value="MFS_sugar_transport-like"/>
</dbReference>
<feature type="transmembrane region" description="Helical" evidence="9">
    <location>
        <begin position="177"/>
        <end position="198"/>
    </location>
</feature>
<protein>
    <submittedName>
        <fullName evidence="11">General substrate transporter</fullName>
    </submittedName>
</protein>
<comment type="subcellular location">
    <subcellularLocation>
        <location evidence="1">Membrane</location>
        <topology evidence="1">Multi-pass membrane protein</topology>
    </subcellularLocation>
</comment>
<dbReference type="Pfam" id="PF00083">
    <property type="entry name" value="Sugar_tr"/>
    <property type="match status" value="1"/>
</dbReference>
<dbReference type="PRINTS" id="PR00171">
    <property type="entry name" value="SUGRTRNSPORT"/>
</dbReference>
<feature type="transmembrane region" description="Helical" evidence="9">
    <location>
        <begin position="113"/>
        <end position="133"/>
    </location>
</feature>
<gene>
    <name evidence="11" type="ORF">NA56DRAFT_607785</name>
</gene>
<dbReference type="NCBIfam" id="TIGR00879">
    <property type="entry name" value="SP"/>
    <property type="match status" value="1"/>
</dbReference>
<dbReference type="PANTHER" id="PTHR48022">
    <property type="entry name" value="PLASTIDIC GLUCOSE TRANSPORTER 4"/>
    <property type="match status" value="1"/>
</dbReference>
<evidence type="ECO:0000256" key="7">
    <source>
        <dbReference type="RuleBase" id="RU003346"/>
    </source>
</evidence>
<dbReference type="InterPro" id="IPR003663">
    <property type="entry name" value="Sugar/inositol_transpt"/>
</dbReference>
<evidence type="ECO:0000256" key="9">
    <source>
        <dbReference type="SAM" id="Phobius"/>
    </source>
</evidence>
<feature type="transmembrane region" description="Helical" evidence="9">
    <location>
        <begin position="400"/>
        <end position="419"/>
    </location>
</feature>
<evidence type="ECO:0000256" key="4">
    <source>
        <dbReference type="ARBA" id="ARBA00022692"/>
    </source>
</evidence>
<dbReference type="PROSITE" id="PS00216">
    <property type="entry name" value="SUGAR_TRANSPORT_1"/>
    <property type="match status" value="1"/>
</dbReference>
<feature type="transmembrane region" description="Helical" evidence="9">
    <location>
        <begin position="305"/>
        <end position="324"/>
    </location>
</feature>
<dbReference type="EMBL" id="KZ613507">
    <property type="protein sequence ID" value="PMD16178.1"/>
    <property type="molecule type" value="Genomic_DNA"/>
</dbReference>
<dbReference type="InterPro" id="IPR005829">
    <property type="entry name" value="Sugar_transporter_CS"/>
</dbReference>
<proteinExistence type="inferred from homology"/>
<dbReference type="Proteomes" id="UP000235672">
    <property type="component" value="Unassembled WGS sequence"/>
</dbReference>
<organism evidence="11 12">
    <name type="scientific">Hyaloscypha hepaticicola</name>
    <dbReference type="NCBI Taxonomy" id="2082293"/>
    <lineage>
        <taxon>Eukaryota</taxon>
        <taxon>Fungi</taxon>
        <taxon>Dikarya</taxon>
        <taxon>Ascomycota</taxon>
        <taxon>Pezizomycotina</taxon>
        <taxon>Leotiomycetes</taxon>
        <taxon>Helotiales</taxon>
        <taxon>Hyaloscyphaceae</taxon>
        <taxon>Hyaloscypha</taxon>
    </lineage>
</organism>
<dbReference type="InterPro" id="IPR036259">
    <property type="entry name" value="MFS_trans_sf"/>
</dbReference>
<evidence type="ECO:0000256" key="6">
    <source>
        <dbReference type="ARBA" id="ARBA00023136"/>
    </source>
</evidence>
<feature type="region of interest" description="Disordered" evidence="8">
    <location>
        <begin position="505"/>
        <end position="530"/>
    </location>
</feature>
<feature type="domain" description="Major facilitator superfamily (MFS) profile" evidence="10">
    <location>
        <begin position="19"/>
        <end position="453"/>
    </location>
</feature>
<evidence type="ECO:0000313" key="11">
    <source>
        <dbReference type="EMBL" id="PMD16178.1"/>
    </source>
</evidence>
<feature type="transmembrane region" description="Helical" evidence="9">
    <location>
        <begin position="89"/>
        <end position="107"/>
    </location>
</feature>
<keyword evidence="3 7" id="KW-0813">Transport</keyword>
<feature type="transmembrane region" description="Helical" evidence="9">
    <location>
        <begin position="12"/>
        <end position="32"/>
    </location>
</feature>
<keyword evidence="4 9" id="KW-0812">Transmembrane</keyword>
<reference evidence="11 12" key="1">
    <citation type="submission" date="2016-05" db="EMBL/GenBank/DDBJ databases">
        <title>A degradative enzymes factory behind the ericoid mycorrhizal symbiosis.</title>
        <authorList>
            <consortium name="DOE Joint Genome Institute"/>
            <person name="Martino E."/>
            <person name="Morin E."/>
            <person name="Grelet G."/>
            <person name="Kuo A."/>
            <person name="Kohler A."/>
            <person name="Daghino S."/>
            <person name="Barry K."/>
            <person name="Choi C."/>
            <person name="Cichocki N."/>
            <person name="Clum A."/>
            <person name="Copeland A."/>
            <person name="Hainaut M."/>
            <person name="Haridas S."/>
            <person name="Labutti K."/>
            <person name="Lindquist E."/>
            <person name="Lipzen A."/>
            <person name="Khouja H.-R."/>
            <person name="Murat C."/>
            <person name="Ohm R."/>
            <person name="Olson A."/>
            <person name="Spatafora J."/>
            <person name="Veneault-Fourrey C."/>
            <person name="Henrissat B."/>
            <person name="Grigoriev I."/>
            <person name="Martin F."/>
            <person name="Perotto S."/>
        </authorList>
    </citation>
    <scope>NUCLEOTIDE SEQUENCE [LARGE SCALE GENOMIC DNA]</scope>
    <source>
        <strain evidence="11 12">UAMH 7357</strain>
    </source>
</reference>
<feature type="transmembrane region" description="Helical" evidence="9">
    <location>
        <begin position="363"/>
        <end position="388"/>
    </location>
</feature>
<dbReference type="SUPFAM" id="SSF103473">
    <property type="entry name" value="MFS general substrate transporter"/>
    <property type="match status" value="1"/>
</dbReference>
<dbReference type="InterPro" id="IPR020846">
    <property type="entry name" value="MFS_dom"/>
</dbReference>
<name>A0A2J6PQ82_9HELO</name>
<dbReference type="PANTHER" id="PTHR48022:SF28">
    <property type="entry name" value="MAJOR FACILITATOR SUPERFAMILY (MFS) PROFILE DOMAIN-CONTAINING PROTEIN-RELATED"/>
    <property type="match status" value="1"/>
</dbReference>